<keyword evidence="1" id="KW-1133">Transmembrane helix</keyword>
<keyword evidence="3" id="KW-1185">Reference proteome</keyword>
<name>A0ABY8U944_TETOB</name>
<evidence type="ECO:0000313" key="2">
    <source>
        <dbReference type="EMBL" id="WIA17994.1"/>
    </source>
</evidence>
<evidence type="ECO:0000313" key="3">
    <source>
        <dbReference type="Proteomes" id="UP001244341"/>
    </source>
</evidence>
<feature type="transmembrane region" description="Helical" evidence="1">
    <location>
        <begin position="73"/>
        <end position="90"/>
    </location>
</feature>
<evidence type="ECO:0000256" key="1">
    <source>
        <dbReference type="SAM" id="Phobius"/>
    </source>
</evidence>
<keyword evidence="1" id="KW-0812">Transmembrane</keyword>
<feature type="transmembrane region" description="Helical" evidence="1">
    <location>
        <begin position="208"/>
        <end position="229"/>
    </location>
</feature>
<accession>A0ABY8U944</accession>
<sequence length="395" mass="43788">MPGVFEKEHYVRECSQLDTIFLSLHLAMSLVQRRTIIAKQQVYVFNIACVIFTATLLLKHFAKHWYHRWRTQIVFVLHIILTTLRALAVLPMASKQAVHWRVSLSGGQDSVAVLVATILSVLGGPFRAFEMLGLQQPFPLHVLNTVYYLLIHTAAAFEGCRLAYSNVMFYLVHEVHDGLAALVDTALDGLVGLPVTQQATCSSCAGPVLYLTLLLWGSVAMPLYVAYVAEQAARQRFCRRLAAADTGGAVQGRAGWAQQLQQQQQQQQQLVDEAVPLAAAGREMLPPPQQEMQQQQQQQQQALDNGYITDGDLLVLADPGMDSCSVSSIPNGIARWAVHLLLLLSMLLLCWSLANLFALQLLPKLLSSQQLDFWCPNKPHPPFVMAGQVYTGGDY</sequence>
<gene>
    <name evidence="2" type="ORF">OEZ85_009482</name>
</gene>
<protein>
    <submittedName>
        <fullName evidence="2">Uncharacterized protein</fullName>
    </submittedName>
</protein>
<dbReference type="Proteomes" id="UP001244341">
    <property type="component" value="Chromosome 9b"/>
</dbReference>
<feature type="transmembrane region" description="Helical" evidence="1">
    <location>
        <begin position="42"/>
        <end position="61"/>
    </location>
</feature>
<reference evidence="2 3" key="1">
    <citation type="submission" date="2023-05" db="EMBL/GenBank/DDBJ databases">
        <title>A 100% complete, gapless, phased diploid assembly of the Scenedesmus obliquus UTEX 3031 genome.</title>
        <authorList>
            <person name="Biondi T.C."/>
            <person name="Hanschen E.R."/>
            <person name="Kwon T."/>
            <person name="Eng W."/>
            <person name="Kruse C.P.S."/>
            <person name="Koehler S.I."/>
            <person name="Kunde Y."/>
            <person name="Gleasner C.D."/>
            <person name="You Mak K.T."/>
            <person name="Polle J."/>
            <person name="Hovde B.T."/>
            <person name="Starkenburg S.R."/>
        </authorList>
    </citation>
    <scope>NUCLEOTIDE SEQUENCE [LARGE SCALE GENOMIC DNA]</scope>
    <source>
        <strain evidence="2 3">DOE0152z</strain>
    </source>
</reference>
<keyword evidence="1" id="KW-0472">Membrane</keyword>
<proteinExistence type="predicted"/>
<dbReference type="EMBL" id="CP126216">
    <property type="protein sequence ID" value="WIA17994.1"/>
    <property type="molecule type" value="Genomic_DNA"/>
</dbReference>
<organism evidence="2 3">
    <name type="scientific">Tetradesmus obliquus</name>
    <name type="common">Green alga</name>
    <name type="synonym">Acutodesmus obliquus</name>
    <dbReference type="NCBI Taxonomy" id="3088"/>
    <lineage>
        <taxon>Eukaryota</taxon>
        <taxon>Viridiplantae</taxon>
        <taxon>Chlorophyta</taxon>
        <taxon>core chlorophytes</taxon>
        <taxon>Chlorophyceae</taxon>
        <taxon>CS clade</taxon>
        <taxon>Sphaeropleales</taxon>
        <taxon>Scenedesmaceae</taxon>
        <taxon>Tetradesmus</taxon>
    </lineage>
</organism>
<feature type="transmembrane region" description="Helical" evidence="1">
    <location>
        <begin position="340"/>
        <end position="362"/>
    </location>
</feature>
<feature type="transmembrane region" description="Helical" evidence="1">
    <location>
        <begin position="111"/>
        <end position="129"/>
    </location>
</feature>